<gene>
    <name evidence="1" type="ORF">SLOPH_2727</name>
</gene>
<dbReference type="SUPFAM" id="SSF53448">
    <property type="entry name" value="Nucleotide-diphospho-sugar transferases"/>
    <property type="match status" value="1"/>
</dbReference>
<dbReference type="HOGENOM" id="CLU_2484799_0_0_1"/>
<organism evidence="1 2">
    <name type="scientific">Spraguea lophii (strain 42_110)</name>
    <name type="common">Microsporidian parasite</name>
    <dbReference type="NCBI Taxonomy" id="1358809"/>
    <lineage>
        <taxon>Eukaryota</taxon>
        <taxon>Fungi</taxon>
        <taxon>Fungi incertae sedis</taxon>
        <taxon>Microsporidia</taxon>
        <taxon>Spragueidae</taxon>
        <taxon>Spraguea</taxon>
    </lineage>
</organism>
<evidence type="ECO:0000313" key="2">
    <source>
        <dbReference type="Proteomes" id="UP000014978"/>
    </source>
</evidence>
<keyword evidence="2" id="KW-1185">Reference proteome</keyword>
<dbReference type="AlphaFoldDB" id="S7XHN0"/>
<accession>S7XHN0</accession>
<dbReference type="InterPro" id="IPR029044">
    <property type="entry name" value="Nucleotide-diphossugar_trans"/>
</dbReference>
<feature type="non-terminal residue" evidence="1">
    <location>
        <position position="87"/>
    </location>
</feature>
<dbReference type="VEuPathDB" id="MicrosporidiaDB:SLOPH_2727"/>
<comment type="caution">
    <text evidence="1">The sequence shown here is derived from an EMBL/GenBank/DDBJ whole genome shotgun (WGS) entry which is preliminary data.</text>
</comment>
<name>S7XHN0_SPRLO</name>
<dbReference type="Proteomes" id="UP000014978">
    <property type="component" value="Unassembled WGS sequence"/>
</dbReference>
<dbReference type="EMBL" id="ATCN01000709">
    <property type="protein sequence ID" value="EPR78554.1"/>
    <property type="molecule type" value="Genomic_DNA"/>
</dbReference>
<evidence type="ECO:0008006" key="3">
    <source>
        <dbReference type="Google" id="ProtNLM"/>
    </source>
</evidence>
<dbReference type="OrthoDB" id="532420at2759"/>
<dbReference type="InParanoid" id="S7XHN0"/>
<protein>
    <recommendedName>
        <fullName evidence="3">UDP-N-acetylglucosamine pyrophosphorylase</fullName>
    </recommendedName>
</protein>
<sequence>MFNFYNKDYTLKKEAQYFINIGKNNIDKCALIILCGGQGTRLGHNGPKGTYRICNSECSNTCNLEEDLKNNTNNNNDNNTNNIYNNT</sequence>
<evidence type="ECO:0000313" key="1">
    <source>
        <dbReference type="EMBL" id="EPR78554.1"/>
    </source>
</evidence>
<dbReference type="Gene3D" id="3.90.550.10">
    <property type="entry name" value="Spore Coat Polysaccharide Biosynthesis Protein SpsA, Chain A"/>
    <property type="match status" value="1"/>
</dbReference>
<proteinExistence type="predicted"/>
<reference evidence="2" key="1">
    <citation type="journal article" date="2013" name="PLoS Genet.">
        <title>The genome of Spraguea lophii and the basis of host-microsporidian interactions.</title>
        <authorList>
            <person name="Campbell S.E."/>
            <person name="Williams T.A."/>
            <person name="Yousuf A."/>
            <person name="Soanes D.M."/>
            <person name="Paszkiewicz K.H."/>
            <person name="Williams B.A.P."/>
        </authorList>
    </citation>
    <scope>NUCLEOTIDE SEQUENCE [LARGE SCALE GENOMIC DNA]</scope>
    <source>
        <strain evidence="2">42_110</strain>
    </source>
</reference>